<gene>
    <name evidence="1" type="ordered locus">DMR_01480</name>
</gene>
<dbReference type="HOGENOM" id="CLU_2896766_0_0_7"/>
<dbReference type="EMBL" id="AP010904">
    <property type="protein sequence ID" value="BAH73639.1"/>
    <property type="molecule type" value="Genomic_DNA"/>
</dbReference>
<name>C4XTX4_SOLM1</name>
<dbReference type="Proteomes" id="UP000009071">
    <property type="component" value="Chromosome"/>
</dbReference>
<reference evidence="1 2" key="1">
    <citation type="journal article" date="2009" name="Genome Res.">
        <title>Whole genome sequence of Desulfovibrio magneticus strain RS-1 revealed common gene clusters in magnetotactic bacteria.</title>
        <authorList>
            <person name="Nakazawa H."/>
            <person name="Arakaki A."/>
            <person name="Narita-Yamada S."/>
            <person name="Yashiro I."/>
            <person name="Jinno K."/>
            <person name="Aoki N."/>
            <person name="Tsuruyama A."/>
            <person name="Okamura Y."/>
            <person name="Tanikawa S."/>
            <person name="Fujita N."/>
            <person name="Takeyama H."/>
            <person name="Matsunaga T."/>
        </authorList>
    </citation>
    <scope>NUCLEOTIDE SEQUENCE [LARGE SCALE GENOMIC DNA]</scope>
    <source>
        <strain evidence="2">ATCC 700980 / DSM 13731 / RS-1</strain>
    </source>
</reference>
<evidence type="ECO:0000313" key="1">
    <source>
        <dbReference type="EMBL" id="BAH73639.1"/>
    </source>
</evidence>
<dbReference type="KEGG" id="dma:DMR_01480"/>
<evidence type="ECO:0000313" key="2">
    <source>
        <dbReference type="Proteomes" id="UP000009071"/>
    </source>
</evidence>
<dbReference type="AlphaFoldDB" id="C4XTX4"/>
<keyword evidence="2" id="KW-1185">Reference proteome</keyword>
<sequence>MLKIPGFDFSIFHHASNSEDFNAKESHLADYYLETPRSNFIVISYRIRACHFQAILQVSLSN</sequence>
<protein>
    <submittedName>
        <fullName evidence="1">Uncharacterized protein</fullName>
    </submittedName>
</protein>
<proteinExistence type="predicted"/>
<accession>C4XTX4</accession>
<organism evidence="1 2">
    <name type="scientific">Solidesulfovibrio magneticus (strain ATCC 700980 / DSM 13731 / RS-1)</name>
    <name type="common">Desulfovibrio magneticus</name>
    <dbReference type="NCBI Taxonomy" id="573370"/>
    <lineage>
        <taxon>Bacteria</taxon>
        <taxon>Pseudomonadati</taxon>
        <taxon>Thermodesulfobacteriota</taxon>
        <taxon>Desulfovibrionia</taxon>
        <taxon>Desulfovibrionales</taxon>
        <taxon>Desulfovibrionaceae</taxon>
        <taxon>Solidesulfovibrio</taxon>
    </lineage>
</organism>